<dbReference type="Proteomes" id="UP001213623">
    <property type="component" value="Chromosome 1"/>
</dbReference>
<reference evidence="4" key="1">
    <citation type="submission" date="2023-03" db="EMBL/GenBank/DDBJ databases">
        <title>Mating type loci evolution in Malassezia.</title>
        <authorList>
            <person name="Coelho M.A."/>
        </authorList>
    </citation>
    <scope>NUCLEOTIDE SEQUENCE</scope>
    <source>
        <strain evidence="4">CBS 9557</strain>
    </source>
</reference>
<comment type="similarity">
    <text evidence="1">Belongs to the FYV7 family.</text>
</comment>
<dbReference type="AlphaFoldDB" id="A0AAF0EGV8"/>
<gene>
    <name evidence="4" type="ORF">MNAN1_000246</name>
</gene>
<feature type="compositionally biased region" description="Basic and acidic residues" evidence="3">
    <location>
        <begin position="124"/>
        <end position="146"/>
    </location>
</feature>
<dbReference type="Pfam" id="PF08524">
    <property type="entry name" value="rRNA_processing"/>
    <property type="match status" value="1"/>
</dbReference>
<sequence length="184" mass="20872">MAPLDKRSVVKHRTRANGPSSRAKNAGFHVGATNVPNGAYIGRAKKHKADLIHKAKVKKAYYQMLKHDSVKEKDSLDPKETQDLGRFASETENTDDATEAPERETPASNKPKAKKLPYFYRAPKSKEPKEAPPKRTREQAIEERAARQAKWHRPSPSRLGRQRGQPDLGARMEVMLDKIRRQQT</sequence>
<evidence type="ECO:0000313" key="5">
    <source>
        <dbReference type="Proteomes" id="UP001213623"/>
    </source>
</evidence>
<accession>A0AAF0EGV8</accession>
<feature type="region of interest" description="Disordered" evidence="3">
    <location>
        <begin position="1"/>
        <end position="31"/>
    </location>
</feature>
<evidence type="ECO:0000256" key="2">
    <source>
        <dbReference type="ARBA" id="ARBA00018780"/>
    </source>
</evidence>
<dbReference type="PANTHER" id="PTHR41805">
    <property type="entry name" value="EXPRESSED PROTEIN"/>
    <property type="match status" value="1"/>
</dbReference>
<dbReference type="EMBL" id="CP119892">
    <property type="protein sequence ID" value="WFD25279.1"/>
    <property type="molecule type" value="Genomic_DNA"/>
</dbReference>
<evidence type="ECO:0000256" key="1">
    <source>
        <dbReference type="ARBA" id="ARBA00006800"/>
    </source>
</evidence>
<keyword evidence="5" id="KW-1185">Reference proteome</keyword>
<evidence type="ECO:0000256" key="3">
    <source>
        <dbReference type="SAM" id="MobiDB-lite"/>
    </source>
</evidence>
<proteinExistence type="inferred from homology"/>
<feature type="region of interest" description="Disordered" evidence="3">
    <location>
        <begin position="67"/>
        <end position="171"/>
    </location>
</feature>
<organism evidence="4 5">
    <name type="scientific">Malassezia nana</name>
    <dbReference type="NCBI Taxonomy" id="180528"/>
    <lineage>
        <taxon>Eukaryota</taxon>
        <taxon>Fungi</taxon>
        <taxon>Dikarya</taxon>
        <taxon>Basidiomycota</taxon>
        <taxon>Ustilaginomycotina</taxon>
        <taxon>Malasseziomycetes</taxon>
        <taxon>Malasseziales</taxon>
        <taxon>Malasseziaceae</taxon>
        <taxon>Malassezia</taxon>
    </lineage>
</organism>
<protein>
    <recommendedName>
        <fullName evidence="2">rRNA-processing protein FYV7</fullName>
    </recommendedName>
</protein>
<dbReference type="InterPro" id="IPR013730">
    <property type="entry name" value="Fyv7/TAP26"/>
</dbReference>
<feature type="compositionally biased region" description="Basic and acidic residues" evidence="3">
    <location>
        <begin position="67"/>
        <end position="83"/>
    </location>
</feature>
<name>A0AAF0EGV8_9BASI</name>
<dbReference type="PANTHER" id="PTHR41805:SF1">
    <property type="entry name" value="RRNA-PROCESSING PROTEIN FYV7"/>
    <property type="match status" value="1"/>
</dbReference>
<evidence type="ECO:0000313" key="4">
    <source>
        <dbReference type="EMBL" id="WFD25279.1"/>
    </source>
</evidence>